<keyword evidence="1" id="KW-1133">Transmembrane helix</keyword>
<evidence type="ECO:0000313" key="2">
    <source>
        <dbReference type="EMBL" id="PWA38052.1"/>
    </source>
</evidence>
<evidence type="ECO:0000256" key="1">
    <source>
        <dbReference type="SAM" id="Phobius"/>
    </source>
</evidence>
<reference evidence="2 3" key="1">
    <citation type="journal article" date="2018" name="Mol. Plant">
        <title>The genome of Artemisia annua provides insight into the evolution of Asteraceae family and artemisinin biosynthesis.</title>
        <authorList>
            <person name="Shen Q."/>
            <person name="Zhang L."/>
            <person name="Liao Z."/>
            <person name="Wang S."/>
            <person name="Yan T."/>
            <person name="Shi P."/>
            <person name="Liu M."/>
            <person name="Fu X."/>
            <person name="Pan Q."/>
            <person name="Wang Y."/>
            <person name="Lv Z."/>
            <person name="Lu X."/>
            <person name="Zhang F."/>
            <person name="Jiang W."/>
            <person name="Ma Y."/>
            <person name="Chen M."/>
            <person name="Hao X."/>
            <person name="Li L."/>
            <person name="Tang Y."/>
            <person name="Lv G."/>
            <person name="Zhou Y."/>
            <person name="Sun X."/>
            <person name="Brodelius P.E."/>
            <person name="Rose J.K.C."/>
            <person name="Tang K."/>
        </authorList>
    </citation>
    <scope>NUCLEOTIDE SEQUENCE [LARGE SCALE GENOMIC DNA]</scope>
    <source>
        <strain evidence="3">cv. Huhao1</strain>
        <tissue evidence="2">Leaf</tissue>
    </source>
</reference>
<keyword evidence="3" id="KW-1185">Reference proteome</keyword>
<comment type="caution">
    <text evidence="2">The sequence shown here is derived from an EMBL/GenBank/DDBJ whole genome shotgun (WGS) entry which is preliminary data.</text>
</comment>
<name>A0A2U1KMU4_ARTAN</name>
<dbReference type="Proteomes" id="UP000245207">
    <property type="component" value="Unassembled WGS sequence"/>
</dbReference>
<gene>
    <name evidence="2" type="ORF">CTI12_AA583490</name>
</gene>
<feature type="transmembrane region" description="Helical" evidence="1">
    <location>
        <begin position="97"/>
        <end position="119"/>
    </location>
</feature>
<evidence type="ECO:0000313" key="3">
    <source>
        <dbReference type="Proteomes" id="UP000245207"/>
    </source>
</evidence>
<organism evidence="2 3">
    <name type="scientific">Artemisia annua</name>
    <name type="common">Sweet wormwood</name>
    <dbReference type="NCBI Taxonomy" id="35608"/>
    <lineage>
        <taxon>Eukaryota</taxon>
        <taxon>Viridiplantae</taxon>
        <taxon>Streptophyta</taxon>
        <taxon>Embryophyta</taxon>
        <taxon>Tracheophyta</taxon>
        <taxon>Spermatophyta</taxon>
        <taxon>Magnoliopsida</taxon>
        <taxon>eudicotyledons</taxon>
        <taxon>Gunneridae</taxon>
        <taxon>Pentapetalae</taxon>
        <taxon>asterids</taxon>
        <taxon>campanulids</taxon>
        <taxon>Asterales</taxon>
        <taxon>Asteraceae</taxon>
        <taxon>Asteroideae</taxon>
        <taxon>Anthemideae</taxon>
        <taxon>Artemisiinae</taxon>
        <taxon>Artemisia</taxon>
    </lineage>
</organism>
<keyword evidence="1" id="KW-0812">Transmembrane</keyword>
<dbReference type="PANTHER" id="PTHR34064:SF5">
    <property type="entry name" value="PROTEIN, PUTATIVE-RELATED"/>
    <property type="match status" value="1"/>
</dbReference>
<dbReference type="AlphaFoldDB" id="A0A2U1KMU4"/>
<sequence>MDVYVPLKIKLMVRNAIENSEWIEKDVDIEKGDSEAYFLCKLKISFDMGGKCMQFLMNHSLPKFSTGGKTEAGKVLEAPKTRNYNYKHIGSFNPRKVALLFSALSSLGAIVLICLTLRVKQIGDVSADFA</sequence>
<dbReference type="PANTHER" id="PTHR34064">
    <property type="entry name" value="OS04G0672300 PROTEIN"/>
    <property type="match status" value="1"/>
</dbReference>
<accession>A0A2U1KMU4</accession>
<keyword evidence="1" id="KW-0472">Membrane</keyword>
<protein>
    <submittedName>
        <fullName evidence="2">Uncharacterized protein</fullName>
    </submittedName>
</protein>
<dbReference type="OrthoDB" id="1911818at2759"/>
<dbReference type="EMBL" id="PKPP01016059">
    <property type="protein sequence ID" value="PWA38052.1"/>
    <property type="molecule type" value="Genomic_DNA"/>
</dbReference>
<proteinExistence type="predicted"/>